<evidence type="ECO:0000313" key="2">
    <source>
        <dbReference type="Proteomes" id="UP000027586"/>
    </source>
</evidence>
<sequence>MNGNDSDSSDDDWVITETATDLSTSMTTSSSPLFATIRTIQSSLCTSQHTEDTFLSQWTTEISYINQKQLESICSSMDGHLLVRRLVDAFNNTEAFLRIKDTNKAKTSFDTRLSESLHLCSDPGCFILDFIRATDSYLSQYQDPDSTSIFCRYIIQSACQAYQTFLDTPLNQYKEPNKNHIILSTTTTTLSQSEEMDIFSFTDDDEPNLISFDDEDDDPLSIKPNNDLDVTITEILSSSDEEEDQTDEDDDEDDIENGLAKFTFADLMDIPVEILERHVLKYAHQVSCIRLLEVISSPIPIYYAMGVFKLHSMMAHDCDYEEEGVRLCQMLMQHKHYDEAISCIRRLDLFHEFPVEQMAGDMISNGMSHIVPVYVSGHEALQRQLLDYINRQLRYTFAGSLGIVSEEHLRDLESDQQRIPPLPRLEKRRFQKDLRRCCDKIMRELNDQPTAYYFIWLSQQYTCLRWLITKRANQQSAENDYSVPSSSNYSGLIDLITANDPALAKLAIKELVDFGDPAAATYFARRLNQQQFLVQCYQRPVQDRAVGDDIPDPFTNHAFSHPEQDLFSVLI</sequence>
<protein>
    <submittedName>
        <fullName evidence="1">Uncharacterized protein</fullName>
    </submittedName>
</protein>
<dbReference type="STRING" id="1263082.A0A068S9Q3"/>
<gene>
    <name evidence="1" type="ORF">LCOR_09570.1</name>
</gene>
<dbReference type="Proteomes" id="UP000027586">
    <property type="component" value="Unassembled WGS sequence"/>
</dbReference>
<dbReference type="EMBL" id="CBTN010000060">
    <property type="protein sequence ID" value="CDH58720.1"/>
    <property type="molecule type" value="Genomic_DNA"/>
</dbReference>
<proteinExistence type="predicted"/>
<reference evidence="1" key="1">
    <citation type="submission" date="2013-08" db="EMBL/GenBank/DDBJ databases">
        <title>Gene expansion shapes genome architecture in the human pathogen Lichtheimia corymbifera: an evolutionary genomics analysis in the ancient terrestrial Mucorales (Mucoromycotina).</title>
        <authorList>
            <person name="Schwartze V.U."/>
            <person name="Winter S."/>
            <person name="Shelest E."/>
            <person name="Marcet-Houben M."/>
            <person name="Horn F."/>
            <person name="Wehner S."/>
            <person name="Hoffmann K."/>
            <person name="Riege K."/>
            <person name="Sammeth M."/>
            <person name="Nowrousian M."/>
            <person name="Valiante V."/>
            <person name="Linde J."/>
            <person name="Jacobsen I.D."/>
            <person name="Marz M."/>
            <person name="Brakhage A.A."/>
            <person name="Gabaldon T."/>
            <person name="Bocker S."/>
            <person name="Voigt K."/>
        </authorList>
    </citation>
    <scope>NUCLEOTIDE SEQUENCE [LARGE SCALE GENOMIC DNA]</scope>
    <source>
        <strain evidence="1">FSU 9682</strain>
    </source>
</reference>
<dbReference type="VEuPathDB" id="FungiDB:LCOR_09570.1"/>
<dbReference type="OrthoDB" id="5376140at2759"/>
<accession>A0A068S9Q3</accession>
<organism evidence="1 2">
    <name type="scientific">Lichtheimia corymbifera JMRC:FSU:9682</name>
    <dbReference type="NCBI Taxonomy" id="1263082"/>
    <lineage>
        <taxon>Eukaryota</taxon>
        <taxon>Fungi</taxon>
        <taxon>Fungi incertae sedis</taxon>
        <taxon>Mucoromycota</taxon>
        <taxon>Mucoromycotina</taxon>
        <taxon>Mucoromycetes</taxon>
        <taxon>Mucorales</taxon>
        <taxon>Lichtheimiaceae</taxon>
        <taxon>Lichtheimia</taxon>
    </lineage>
</organism>
<keyword evidence="2" id="KW-1185">Reference proteome</keyword>
<comment type="caution">
    <text evidence="1">The sequence shown here is derived from an EMBL/GenBank/DDBJ whole genome shotgun (WGS) entry which is preliminary data.</text>
</comment>
<dbReference type="AlphaFoldDB" id="A0A068S9Q3"/>
<evidence type="ECO:0000313" key="1">
    <source>
        <dbReference type="EMBL" id="CDH58720.1"/>
    </source>
</evidence>
<name>A0A068S9Q3_9FUNG</name>